<dbReference type="RefSeq" id="WP_057180553.1">
    <property type="nucleotide sequence ID" value="NZ_BDQM01000036.1"/>
</dbReference>
<protein>
    <recommendedName>
        <fullName evidence="2">CheC-like protein domain-containing protein</fullName>
    </recommendedName>
</protein>
<comment type="caution">
    <text evidence="3">The sequence shown here is derived from an EMBL/GenBank/DDBJ whole genome shotgun (WGS) entry which is preliminary data.</text>
</comment>
<evidence type="ECO:0000259" key="2">
    <source>
        <dbReference type="Pfam" id="PF04509"/>
    </source>
</evidence>
<evidence type="ECO:0000256" key="1">
    <source>
        <dbReference type="ARBA" id="ARBA00022500"/>
    </source>
</evidence>
<keyword evidence="4" id="KW-1185">Reference proteome</keyword>
<gene>
    <name evidence="3" type="ORF">MTCD1_03157</name>
</gene>
<dbReference type="Pfam" id="PF04509">
    <property type="entry name" value="CheC"/>
    <property type="match status" value="1"/>
</dbReference>
<name>A0ABQ0MYU0_9GAMM</name>
<dbReference type="PANTHER" id="PTHR43484">
    <property type="match status" value="1"/>
</dbReference>
<dbReference type="SUPFAM" id="SSF103039">
    <property type="entry name" value="CheC-like"/>
    <property type="match status" value="1"/>
</dbReference>
<organism evidence="3 4">
    <name type="scientific">Colwellia marinimaniae</name>
    <dbReference type="NCBI Taxonomy" id="1513592"/>
    <lineage>
        <taxon>Bacteria</taxon>
        <taxon>Pseudomonadati</taxon>
        <taxon>Pseudomonadota</taxon>
        <taxon>Gammaproteobacteria</taxon>
        <taxon>Alteromonadales</taxon>
        <taxon>Colwelliaceae</taxon>
        <taxon>Colwellia</taxon>
    </lineage>
</organism>
<proteinExistence type="predicted"/>
<evidence type="ECO:0000313" key="4">
    <source>
        <dbReference type="Proteomes" id="UP000197068"/>
    </source>
</evidence>
<dbReference type="Gene3D" id="3.40.1550.10">
    <property type="entry name" value="CheC-like"/>
    <property type="match status" value="1"/>
</dbReference>
<dbReference type="CDD" id="cd17910">
    <property type="entry name" value="CheC_ClassII"/>
    <property type="match status" value="1"/>
</dbReference>
<evidence type="ECO:0000313" key="3">
    <source>
        <dbReference type="EMBL" id="GAW97530.1"/>
    </source>
</evidence>
<dbReference type="EMBL" id="BDQM01000036">
    <property type="protein sequence ID" value="GAW97530.1"/>
    <property type="molecule type" value="Genomic_DNA"/>
</dbReference>
<sequence length="207" mass="23144">MPDKLTPLEIDALTEIFNIGIGRAARSLNQMVSQTVDLTIPEIEILPNNEAKQRLDFDTSMEISAVTQRFSGDFQGQALLMFSKDNGLQLVKLLLGNKIPIEDLSELEQDSLVEIGNVILNACFGTVINFLQASISIDMPEFIQGNLDQVFTYSSEYDWSLYIKVKFSLPSVDITGYISFIMDITSLEVFQESVRKFVYGITNAAHS</sequence>
<accession>A0ABQ0MYU0</accession>
<dbReference type="InterPro" id="IPR028976">
    <property type="entry name" value="CheC-like_sf"/>
</dbReference>
<dbReference type="PANTHER" id="PTHR43484:SF1">
    <property type="entry name" value="FLAGELLAR MOTOR SWITCH PROTEIN FLIN"/>
    <property type="match status" value="1"/>
</dbReference>
<dbReference type="InterPro" id="IPR007597">
    <property type="entry name" value="CheC"/>
</dbReference>
<dbReference type="Proteomes" id="UP000197068">
    <property type="component" value="Unassembled WGS sequence"/>
</dbReference>
<reference evidence="3 4" key="1">
    <citation type="submission" date="2017-06" db="EMBL/GenBank/DDBJ databases">
        <title>Whole Genome Sequences of Colwellia marinimaniae MTCD1.</title>
        <authorList>
            <person name="Kusumoto H."/>
            <person name="Inoue M."/>
            <person name="Tanikawa K."/>
            <person name="Maeji H."/>
            <person name="Cameron J.H."/>
            <person name="Bartlett D.H."/>
        </authorList>
    </citation>
    <scope>NUCLEOTIDE SEQUENCE [LARGE SCALE GENOMIC DNA]</scope>
    <source>
        <strain evidence="3 4">MTCD1</strain>
    </source>
</reference>
<feature type="domain" description="CheC-like protein" evidence="2">
    <location>
        <begin position="9"/>
        <end position="44"/>
    </location>
</feature>
<keyword evidence="1" id="KW-0145">Chemotaxis</keyword>
<dbReference type="InterPro" id="IPR051469">
    <property type="entry name" value="FliN/MopA/SpaO"/>
</dbReference>